<name>A0A4Q2D9B6_9AGAR</name>
<accession>A0A4Q2D9B6</accession>
<dbReference type="AlphaFoldDB" id="A0A4Q2D9B6"/>
<protein>
    <submittedName>
        <fullName evidence="1">Uncharacterized protein</fullName>
    </submittedName>
</protein>
<evidence type="ECO:0000313" key="1">
    <source>
        <dbReference type="EMBL" id="RXW15899.1"/>
    </source>
</evidence>
<dbReference type="Proteomes" id="UP000290288">
    <property type="component" value="Unassembled WGS sequence"/>
</dbReference>
<dbReference type="SUPFAM" id="SSF50978">
    <property type="entry name" value="WD40 repeat-like"/>
    <property type="match status" value="1"/>
</dbReference>
<dbReference type="InterPro" id="IPR015943">
    <property type="entry name" value="WD40/YVTN_repeat-like_dom_sf"/>
</dbReference>
<gene>
    <name evidence="1" type="ORF">EST38_g9955</name>
</gene>
<evidence type="ECO:0000313" key="2">
    <source>
        <dbReference type="Proteomes" id="UP000290288"/>
    </source>
</evidence>
<reference evidence="1 2" key="1">
    <citation type="submission" date="2019-01" db="EMBL/GenBank/DDBJ databases">
        <title>Draft genome sequence of Psathyrella aberdarensis IHI B618.</title>
        <authorList>
            <person name="Buettner E."/>
            <person name="Kellner H."/>
        </authorList>
    </citation>
    <scope>NUCLEOTIDE SEQUENCE [LARGE SCALE GENOMIC DNA]</scope>
    <source>
        <strain evidence="1 2">IHI B618</strain>
    </source>
</reference>
<sequence>MTEAQPDRLVLSSDLVVEDRAVYNVHNSRSITAFKLSADASILTRGQVRDMSQNGFRFIAFHAGENIPIACLLWHPSVTTEQRALFIASANGFIHCVTFSVDTDNPVCTNPTVHIQIPTQFLVVDQKPFNTAVRVPGLITCMAINHSATELAASHDNFTKVWKLPFRAGEPEGPEAASVVPHEVLAGRDWQNIPVRNHPRPVGLQYAPDGALFIAFFSKIEVYNTSNLSKSWEIIVPEDTQIGSFTLSPSGRLIAATNLVSGVEWFSAVTKSHLSTTRIDDEYNHRSYMLPIEFLSDTTFAIGHNAGKVISGCHGVDATEVLAQHETNLPCRFLSVTKSLGVIPISVNMASPLDMNVIDSHRDIEIAETQPQAQADLEAYH</sequence>
<dbReference type="OrthoDB" id="3066114at2759"/>
<organism evidence="1 2">
    <name type="scientific">Candolleomyces aberdarensis</name>
    <dbReference type="NCBI Taxonomy" id="2316362"/>
    <lineage>
        <taxon>Eukaryota</taxon>
        <taxon>Fungi</taxon>
        <taxon>Dikarya</taxon>
        <taxon>Basidiomycota</taxon>
        <taxon>Agaricomycotina</taxon>
        <taxon>Agaricomycetes</taxon>
        <taxon>Agaricomycetidae</taxon>
        <taxon>Agaricales</taxon>
        <taxon>Agaricineae</taxon>
        <taxon>Psathyrellaceae</taxon>
        <taxon>Candolleomyces</taxon>
    </lineage>
</organism>
<comment type="caution">
    <text evidence="1">The sequence shown here is derived from an EMBL/GenBank/DDBJ whole genome shotgun (WGS) entry which is preliminary data.</text>
</comment>
<dbReference type="Gene3D" id="2.130.10.10">
    <property type="entry name" value="YVTN repeat-like/Quinoprotein amine dehydrogenase"/>
    <property type="match status" value="1"/>
</dbReference>
<dbReference type="EMBL" id="SDEE01000497">
    <property type="protein sequence ID" value="RXW15899.1"/>
    <property type="molecule type" value="Genomic_DNA"/>
</dbReference>
<proteinExistence type="predicted"/>
<keyword evidence="2" id="KW-1185">Reference proteome</keyword>
<dbReference type="InterPro" id="IPR036322">
    <property type="entry name" value="WD40_repeat_dom_sf"/>
</dbReference>